<reference evidence="6 7" key="1">
    <citation type="journal article" date="2021" name="Microbiol. Spectr.">
        <title>A Single Bacterium Capable of Oxidation and Reduction of Iron at Circumneutral pH.</title>
        <authorList>
            <person name="Kato S."/>
            <person name="Ohkuma M."/>
        </authorList>
    </citation>
    <scope>NUCLEOTIDE SEQUENCE [LARGE SCALE GENOMIC DNA]</scope>
    <source>
        <strain evidence="6 7">MIZ03</strain>
    </source>
</reference>
<evidence type="ECO:0000313" key="7">
    <source>
        <dbReference type="Proteomes" id="UP000824366"/>
    </source>
</evidence>
<keyword evidence="6" id="KW-0969">Cilium</keyword>
<dbReference type="RefSeq" id="WP_223904789.1">
    <property type="nucleotide sequence ID" value="NZ_AP024238.1"/>
</dbReference>
<dbReference type="PRINTS" id="PR00207">
    <property type="entry name" value="FLAGELLIN"/>
</dbReference>
<comment type="similarity">
    <text evidence="1 3">Belongs to the bacterial flagellin family.</text>
</comment>
<keyword evidence="7" id="KW-1185">Reference proteome</keyword>
<dbReference type="InterPro" id="IPR046358">
    <property type="entry name" value="Flagellin_C"/>
</dbReference>
<dbReference type="PANTHER" id="PTHR42792">
    <property type="entry name" value="FLAGELLIN"/>
    <property type="match status" value="1"/>
</dbReference>
<dbReference type="InterPro" id="IPR001492">
    <property type="entry name" value="Flagellin"/>
</dbReference>
<dbReference type="SUPFAM" id="SSF64518">
    <property type="entry name" value="Phase 1 flagellin"/>
    <property type="match status" value="1"/>
</dbReference>
<dbReference type="InterPro" id="IPR001029">
    <property type="entry name" value="Flagellin_N"/>
</dbReference>
<keyword evidence="6" id="KW-0282">Flagellum</keyword>
<evidence type="ECO:0000313" key="6">
    <source>
        <dbReference type="EMBL" id="BCO28882.1"/>
    </source>
</evidence>
<evidence type="ECO:0000256" key="2">
    <source>
        <dbReference type="ARBA" id="ARBA00023143"/>
    </source>
</evidence>
<dbReference type="Pfam" id="PF00700">
    <property type="entry name" value="Flagellin_C"/>
    <property type="match status" value="1"/>
</dbReference>
<dbReference type="InterPro" id="IPR042187">
    <property type="entry name" value="Flagellin_C_sub2"/>
</dbReference>
<evidence type="ECO:0000256" key="1">
    <source>
        <dbReference type="ARBA" id="ARBA00005709"/>
    </source>
</evidence>
<sequence>MASTINSNIASLTAQRNLSMSQSSLATSMQRLSSGLRVNSAKDDAAGLSISDRMTAQIRGSVQAARNANDGISMAQVAEGALGSASNILQRVRELAVQSANDTNTSADRKSLQAETGQLLTELDRIGTTTQFNGRNILDGSLGSATFQVGANANQTITATTSNFRTTVYGAQLSQSSSGVAAAATAPSLAGAVVVNGTASATVTLLASDTAATAAAKFNSASDTTGVSAVALNKSEFKPLSIGAYSLAVKGSNTTTPANITFNVSATNTSAGLAEAVKAFNDVASQTGITAKLNTNADGLILTSDAGDDIAIANNSAANSVTLAAYNAPTSATNSVDTFSTAFTAAAGATAATRGTVEFTSDKGFSFGTSTTALVTTANSSTLNSVSTIDISTVAGSTKALKIVDAALTAVNGQRASFGALQSRFEASISNLQINTENLSASRSRIQDADFAVETSNLSRAQILQQAGTAMVAQANQLPQGVMALLK</sequence>
<dbReference type="Gene3D" id="6.10.280.190">
    <property type="match status" value="1"/>
</dbReference>
<feature type="domain" description="Flagellin C-terminal" evidence="5">
    <location>
        <begin position="401"/>
        <end position="486"/>
    </location>
</feature>
<name>A0ABN6DA60_9BURK</name>
<dbReference type="Gene3D" id="2.170.280.10">
    <property type="entry name" value="f41 fragment of flagellin, middle domain"/>
    <property type="match status" value="1"/>
</dbReference>
<proteinExistence type="inferred from homology"/>
<accession>A0ABN6DA60</accession>
<dbReference type="Gene3D" id="6.10.10.10">
    <property type="entry name" value="Flagellar export chaperone, C-terminal domain"/>
    <property type="match status" value="1"/>
</dbReference>
<dbReference type="Proteomes" id="UP000824366">
    <property type="component" value="Chromosome"/>
</dbReference>
<dbReference type="Gene3D" id="1.20.1330.10">
    <property type="entry name" value="f41 fragment of flagellin, N-terminal domain"/>
    <property type="match status" value="1"/>
</dbReference>
<keyword evidence="3" id="KW-0964">Secreted</keyword>
<dbReference type="Gene3D" id="2.30.220.10">
    <property type="entry name" value="f41 fragment of flagellin, C-terminal domain"/>
    <property type="match status" value="1"/>
</dbReference>
<dbReference type="Pfam" id="PF00669">
    <property type="entry name" value="Flagellin_N"/>
    <property type="match status" value="1"/>
</dbReference>
<dbReference type="PANTHER" id="PTHR42792:SF2">
    <property type="entry name" value="FLAGELLIN"/>
    <property type="match status" value="1"/>
</dbReference>
<feature type="domain" description="Flagellin N-terminal" evidence="4">
    <location>
        <begin position="5"/>
        <end position="141"/>
    </location>
</feature>
<protein>
    <recommendedName>
        <fullName evidence="3">Flagellin</fullName>
    </recommendedName>
</protein>
<organism evidence="6 7">
    <name type="scientific">Rhodoferax lithotrophicus</name>
    <dbReference type="NCBI Taxonomy" id="2798804"/>
    <lineage>
        <taxon>Bacteria</taxon>
        <taxon>Pseudomonadati</taxon>
        <taxon>Pseudomonadota</taxon>
        <taxon>Betaproteobacteria</taxon>
        <taxon>Burkholderiales</taxon>
        <taxon>Comamonadaceae</taxon>
        <taxon>Rhodoferax</taxon>
    </lineage>
</organism>
<dbReference type="EMBL" id="AP024238">
    <property type="protein sequence ID" value="BCO28882.1"/>
    <property type="molecule type" value="Genomic_DNA"/>
</dbReference>
<keyword evidence="6" id="KW-0966">Cell projection</keyword>
<evidence type="ECO:0000256" key="3">
    <source>
        <dbReference type="RuleBase" id="RU362073"/>
    </source>
</evidence>
<evidence type="ECO:0000259" key="5">
    <source>
        <dbReference type="Pfam" id="PF00700"/>
    </source>
</evidence>
<comment type="subcellular location">
    <subcellularLocation>
        <location evidence="3">Secreted</location>
    </subcellularLocation>
    <subcellularLocation>
        <location evidence="3">Bacterial flagellum</location>
    </subcellularLocation>
</comment>
<comment type="function">
    <text evidence="3">Flagellin is the subunit protein which polymerizes to form the filaments of bacterial flagella.</text>
</comment>
<keyword evidence="2 3" id="KW-0975">Bacterial flagellum</keyword>
<evidence type="ECO:0000259" key="4">
    <source>
        <dbReference type="Pfam" id="PF00669"/>
    </source>
</evidence>
<gene>
    <name evidence="6" type="ORF">MIZ03_3792</name>
</gene>